<keyword evidence="3" id="KW-1185">Reference proteome</keyword>
<evidence type="ECO:0000259" key="1">
    <source>
        <dbReference type="PROSITE" id="PS50878"/>
    </source>
</evidence>
<dbReference type="EMBL" id="LRGB01016094">
    <property type="protein sequence ID" value="KZR98707.1"/>
    <property type="molecule type" value="Genomic_DNA"/>
</dbReference>
<feature type="domain" description="Reverse transcriptase" evidence="1">
    <location>
        <begin position="51"/>
        <end position="320"/>
    </location>
</feature>
<dbReference type="PANTHER" id="PTHR19446">
    <property type="entry name" value="REVERSE TRANSCRIPTASES"/>
    <property type="match status" value="1"/>
</dbReference>
<gene>
    <name evidence="2" type="ORF">APZ42_005750</name>
</gene>
<dbReference type="AlphaFoldDB" id="A0A164G9X6"/>
<dbReference type="GO" id="GO:0071897">
    <property type="term" value="P:DNA biosynthetic process"/>
    <property type="evidence" value="ECO:0007669"/>
    <property type="project" value="UniProtKB-ARBA"/>
</dbReference>
<feature type="non-terminal residue" evidence="2">
    <location>
        <position position="320"/>
    </location>
</feature>
<sequence>SGCPSVSDWEFEAAHQSLNPNSAPGCYGISASLLLLSLSSIKPHLLAILNACMALYVFPTSWKVAKVKIIGKPNKLDYSSLKSFRPISLVSNLSKILEKVILSRLLWLANSNDWFSTDQHGFREGKSTETAVHSLVSFIERAFSDKQSCATAFLDIQSAFDSAWHPAIISALSEKGCPSPLLHLIHSFLSDRQVILTVEGFSLTKPVRLGCPQGGVLSPFLWNVLIDNLLRPHSSSPVKIIAYADDITIASRHKDPMLATRYLQEACDRTALWLESLQLSLNAIKSVFVLFAPRLRPNFDLSITINDVLVFPSTEVNFLG</sequence>
<dbReference type="InterPro" id="IPR043128">
    <property type="entry name" value="Rev_trsase/Diguanyl_cyclase"/>
</dbReference>
<dbReference type="STRING" id="35525.A0A164G9X6"/>
<dbReference type="Gene3D" id="3.30.70.270">
    <property type="match status" value="1"/>
</dbReference>
<protein>
    <recommendedName>
        <fullName evidence="1">Reverse transcriptase domain-containing protein</fullName>
    </recommendedName>
</protein>
<proteinExistence type="predicted"/>
<evidence type="ECO:0000313" key="3">
    <source>
        <dbReference type="Proteomes" id="UP000076858"/>
    </source>
</evidence>
<feature type="non-terminal residue" evidence="2">
    <location>
        <position position="1"/>
    </location>
</feature>
<name>A0A164G9X6_9CRUS</name>
<organism evidence="2 3">
    <name type="scientific">Daphnia magna</name>
    <dbReference type="NCBI Taxonomy" id="35525"/>
    <lineage>
        <taxon>Eukaryota</taxon>
        <taxon>Metazoa</taxon>
        <taxon>Ecdysozoa</taxon>
        <taxon>Arthropoda</taxon>
        <taxon>Crustacea</taxon>
        <taxon>Branchiopoda</taxon>
        <taxon>Diplostraca</taxon>
        <taxon>Cladocera</taxon>
        <taxon>Anomopoda</taxon>
        <taxon>Daphniidae</taxon>
        <taxon>Daphnia</taxon>
    </lineage>
</organism>
<dbReference type="OrthoDB" id="6382908at2759"/>
<accession>A0A164G9X6</accession>
<dbReference type="Pfam" id="PF00078">
    <property type="entry name" value="RVT_1"/>
    <property type="match status" value="1"/>
</dbReference>
<dbReference type="PROSITE" id="PS50878">
    <property type="entry name" value="RT_POL"/>
    <property type="match status" value="1"/>
</dbReference>
<dbReference type="InterPro" id="IPR000477">
    <property type="entry name" value="RT_dom"/>
</dbReference>
<evidence type="ECO:0000313" key="2">
    <source>
        <dbReference type="EMBL" id="KZR98707.1"/>
    </source>
</evidence>
<dbReference type="SUPFAM" id="SSF56672">
    <property type="entry name" value="DNA/RNA polymerases"/>
    <property type="match status" value="1"/>
</dbReference>
<reference evidence="2 3" key="1">
    <citation type="submission" date="2016-03" db="EMBL/GenBank/DDBJ databases">
        <title>EvidentialGene: Evidence-directed Construction of Genes on Genomes.</title>
        <authorList>
            <person name="Gilbert D.G."/>
            <person name="Choi J.-H."/>
            <person name="Mockaitis K."/>
            <person name="Colbourne J."/>
            <person name="Pfrender M."/>
        </authorList>
    </citation>
    <scope>NUCLEOTIDE SEQUENCE [LARGE SCALE GENOMIC DNA]</scope>
    <source>
        <strain evidence="2 3">Xinb3</strain>
        <tissue evidence="2">Complete organism</tissue>
    </source>
</reference>
<dbReference type="InterPro" id="IPR043502">
    <property type="entry name" value="DNA/RNA_pol_sf"/>
</dbReference>
<dbReference type="Proteomes" id="UP000076858">
    <property type="component" value="Unassembled WGS sequence"/>
</dbReference>
<dbReference type="CDD" id="cd01650">
    <property type="entry name" value="RT_nLTR_like"/>
    <property type="match status" value="1"/>
</dbReference>
<comment type="caution">
    <text evidence="2">The sequence shown here is derived from an EMBL/GenBank/DDBJ whole genome shotgun (WGS) entry which is preliminary data.</text>
</comment>